<accession>A0A0A9BHU2</accession>
<sequence>MSCVSSLLPVLMNA</sequence>
<proteinExistence type="predicted"/>
<protein>
    <submittedName>
        <fullName evidence="1">Uncharacterized protein</fullName>
    </submittedName>
</protein>
<reference evidence="1" key="2">
    <citation type="journal article" date="2015" name="Data Brief">
        <title>Shoot transcriptome of the giant reed, Arundo donax.</title>
        <authorList>
            <person name="Barrero R.A."/>
            <person name="Guerrero F.D."/>
            <person name="Moolhuijzen P."/>
            <person name="Goolsby J.A."/>
            <person name="Tidwell J."/>
            <person name="Bellgard S.E."/>
            <person name="Bellgard M.I."/>
        </authorList>
    </citation>
    <scope>NUCLEOTIDE SEQUENCE</scope>
    <source>
        <tissue evidence="1">Shoot tissue taken approximately 20 cm above the soil surface</tissue>
    </source>
</reference>
<name>A0A0A9BHU2_ARUDO</name>
<reference evidence="1" key="1">
    <citation type="submission" date="2014-09" db="EMBL/GenBank/DDBJ databases">
        <authorList>
            <person name="Magalhaes I.L.F."/>
            <person name="Oliveira U."/>
            <person name="Santos F.R."/>
            <person name="Vidigal T.H.D.A."/>
            <person name="Brescovit A.D."/>
            <person name="Santos A.J."/>
        </authorList>
    </citation>
    <scope>NUCLEOTIDE SEQUENCE</scope>
    <source>
        <tissue evidence="1">Shoot tissue taken approximately 20 cm above the soil surface</tissue>
    </source>
</reference>
<organism evidence="1">
    <name type="scientific">Arundo donax</name>
    <name type="common">Giant reed</name>
    <name type="synonym">Donax arundinaceus</name>
    <dbReference type="NCBI Taxonomy" id="35708"/>
    <lineage>
        <taxon>Eukaryota</taxon>
        <taxon>Viridiplantae</taxon>
        <taxon>Streptophyta</taxon>
        <taxon>Embryophyta</taxon>
        <taxon>Tracheophyta</taxon>
        <taxon>Spermatophyta</taxon>
        <taxon>Magnoliopsida</taxon>
        <taxon>Liliopsida</taxon>
        <taxon>Poales</taxon>
        <taxon>Poaceae</taxon>
        <taxon>PACMAD clade</taxon>
        <taxon>Arundinoideae</taxon>
        <taxon>Arundineae</taxon>
        <taxon>Arundo</taxon>
    </lineage>
</organism>
<dbReference type="EMBL" id="GBRH01234964">
    <property type="protein sequence ID" value="JAD62931.1"/>
    <property type="molecule type" value="Transcribed_RNA"/>
</dbReference>
<evidence type="ECO:0000313" key="1">
    <source>
        <dbReference type="EMBL" id="JAD62931.1"/>
    </source>
</evidence>